<dbReference type="InterPro" id="IPR021737">
    <property type="entry name" value="Phage_phiKZ_Orf197"/>
</dbReference>
<accession>A0A917SQZ1</accession>
<keyword evidence="3" id="KW-1185">Reference proteome</keyword>
<evidence type="ECO:0008006" key="4">
    <source>
        <dbReference type="Google" id="ProtNLM"/>
    </source>
</evidence>
<dbReference type="EMBL" id="BMLF01000001">
    <property type="protein sequence ID" value="GGL94489.1"/>
    <property type="molecule type" value="Genomic_DNA"/>
</dbReference>
<feature type="transmembrane region" description="Helical" evidence="1">
    <location>
        <begin position="203"/>
        <end position="226"/>
    </location>
</feature>
<feature type="transmembrane region" description="Helical" evidence="1">
    <location>
        <begin position="161"/>
        <end position="183"/>
    </location>
</feature>
<proteinExistence type="predicted"/>
<comment type="caution">
    <text evidence="2">The sequence shown here is derived from an EMBL/GenBank/DDBJ whole genome shotgun (WGS) entry which is preliminary data.</text>
</comment>
<keyword evidence="1" id="KW-0812">Transmembrane</keyword>
<feature type="transmembrane region" description="Helical" evidence="1">
    <location>
        <begin position="39"/>
        <end position="66"/>
    </location>
</feature>
<keyword evidence="1" id="KW-1133">Transmembrane helix</keyword>
<evidence type="ECO:0000256" key="1">
    <source>
        <dbReference type="SAM" id="Phobius"/>
    </source>
</evidence>
<evidence type="ECO:0000313" key="2">
    <source>
        <dbReference type="EMBL" id="GGL94489.1"/>
    </source>
</evidence>
<dbReference type="Pfam" id="PF11750">
    <property type="entry name" value="DUF3307"/>
    <property type="match status" value="1"/>
</dbReference>
<feature type="transmembrane region" description="Helical" evidence="1">
    <location>
        <begin position="119"/>
        <end position="140"/>
    </location>
</feature>
<dbReference type="RefSeq" id="WP_028286389.1">
    <property type="nucleotide sequence ID" value="NZ_BMLF01000001.1"/>
</dbReference>
<sequence>MTETFIALLLGHVLGDYVLQSTGMVARKRRVTVLLLHVAIVGLASLAALGGAPLLVLAVILAHLAIDAVKTYLAPETLIAYLLDQAAHVAVIAAAAYLVPGAFAAGLWAGAPDLVVQMAVAVIGLIVATLAGGPAVGLLMKPYDIPDLPDGLPNGGRMIGLLERALIVLMVLVDQPAAIGFLIAAKSILRFDMASESRAAGEYVIIGTLASFAWALVAAFATDYALTLL</sequence>
<evidence type="ECO:0000313" key="3">
    <source>
        <dbReference type="Proteomes" id="UP000649829"/>
    </source>
</evidence>
<gene>
    <name evidence="2" type="ORF">GCM10011534_15820</name>
</gene>
<name>A0A917SQZ1_9RHOB</name>
<protein>
    <recommendedName>
        <fullName evidence="4">DUF3307 domain-containing protein</fullName>
    </recommendedName>
</protein>
<keyword evidence="1" id="KW-0472">Membrane</keyword>
<dbReference type="AlphaFoldDB" id="A0A917SQZ1"/>
<reference evidence="2" key="1">
    <citation type="journal article" date="2014" name="Int. J. Syst. Evol. Microbiol.">
        <title>Complete genome sequence of Corynebacterium casei LMG S-19264T (=DSM 44701T), isolated from a smear-ripened cheese.</title>
        <authorList>
            <consortium name="US DOE Joint Genome Institute (JGI-PGF)"/>
            <person name="Walter F."/>
            <person name="Albersmeier A."/>
            <person name="Kalinowski J."/>
            <person name="Ruckert C."/>
        </authorList>
    </citation>
    <scope>NUCLEOTIDE SEQUENCE</scope>
    <source>
        <strain evidence="2">CGMCC 1.6293</strain>
    </source>
</reference>
<reference evidence="2" key="2">
    <citation type="submission" date="2020-09" db="EMBL/GenBank/DDBJ databases">
        <authorList>
            <person name="Sun Q."/>
            <person name="Zhou Y."/>
        </authorList>
    </citation>
    <scope>NUCLEOTIDE SEQUENCE</scope>
    <source>
        <strain evidence="2">CGMCC 1.6293</strain>
    </source>
</reference>
<dbReference type="Proteomes" id="UP000649829">
    <property type="component" value="Unassembled WGS sequence"/>
</dbReference>
<organism evidence="2 3">
    <name type="scientific">Pseudooceanicola nanhaiensis</name>
    <dbReference type="NCBI Taxonomy" id="375761"/>
    <lineage>
        <taxon>Bacteria</taxon>
        <taxon>Pseudomonadati</taxon>
        <taxon>Pseudomonadota</taxon>
        <taxon>Alphaproteobacteria</taxon>
        <taxon>Rhodobacterales</taxon>
        <taxon>Paracoccaceae</taxon>
        <taxon>Pseudooceanicola</taxon>
    </lineage>
</organism>